<reference evidence="1 2" key="1">
    <citation type="journal article" date="2018" name="Sci. Rep.">
        <title>Genomic signatures of local adaptation to the degree of environmental predictability in rotifers.</title>
        <authorList>
            <person name="Franch-Gras L."/>
            <person name="Hahn C."/>
            <person name="Garcia-Roger E.M."/>
            <person name="Carmona M.J."/>
            <person name="Serra M."/>
            <person name="Gomez A."/>
        </authorList>
    </citation>
    <scope>NUCLEOTIDE SEQUENCE [LARGE SCALE GENOMIC DNA]</scope>
    <source>
        <strain evidence="1">HYR1</strain>
    </source>
</reference>
<keyword evidence="2" id="KW-1185">Reference proteome</keyword>
<comment type="caution">
    <text evidence="1">The sequence shown here is derived from an EMBL/GenBank/DDBJ whole genome shotgun (WGS) entry which is preliminary data.</text>
</comment>
<protein>
    <submittedName>
        <fullName evidence="1">Uncharacterized protein</fullName>
    </submittedName>
</protein>
<dbReference type="Proteomes" id="UP000276133">
    <property type="component" value="Unassembled WGS sequence"/>
</dbReference>
<gene>
    <name evidence="1" type="ORF">BpHYR1_044439</name>
</gene>
<sequence length="72" mass="8226">MESSSWEYSWNISDDESFSGSLASCFMVTWSQLFKSVLSSSPNLFSYTFKSRYIFKKGVIIGISFARSQINN</sequence>
<name>A0A3M7PZU6_BRAPC</name>
<evidence type="ECO:0000313" key="2">
    <source>
        <dbReference type="Proteomes" id="UP000276133"/>
    </source>
</evidence>
<accession>A0A3M7PZU6</accession>
<proteinExistence type="predicted"/>
<evidence type="ECO:0000313" key="1">
    <source>
        <dbReference type="EMBL" id="RNA04650.1"/>
    </source>
</evidence>
<dbReference type="AlphaFoldDB" id="A0A3M7PZU6"/>
<dbReference type="EMBL" id="REGN01008017">
    <property type="protein sequence ID" value="RNA04650.1"/>
    <property type="molecule type" value="Genomic_DNA"/>
</dbReference>
<organism evidence="1 2">
    <name type="scientific">Brachionus plicatilis</name>
    <name type="common">Marine rotifer</name>
    <name type="synonym">Brachionus muelleri</name>
    <dbReference type="NCBI Taxonomy" id="10195"/>
    <lineage>
        <taxon>Eukaryota</taxon>
        <taxon>Metazoa</taxon>
        <taxon>Spiralia</taxon>
        <taxon>Gnathifera</taxon>
        <taxon>Rotifera</taxon>
        <taxon>Eurotatoria</taxon>
        <taxon>Monogononta</taxon>
        <taxon>Pseudotrocha</taxon>
        <taxon>Ploima</taxon>
        <taxon>Brachionidae</taxon>
        <taxon>Brachionus</taxon>
    </lineage>
</organism>